<protein>
    <submittedName>
        <fullName evidence="2">Uncharacterized protein</fullName>
    </submittedName>
</protein>
<feature type="compositionally biased region" description="Basic and acidic residues" evidence="1">
    <location>
        <begin position="146"/>
        <end position="156"/>
    </location>
</feature>
<dbReference type="EMBL" id="JARIHO010000010">
    <property type="protein sequence ID" value="KAJ7354431.1"/>
    <property type="molecule type" value="Genomic_DNA"/>
</dbReference>
<organism evidence="2 3">
    <name type="scientific">Mycena albidolilacea</name>
    <dbReference type="NCBI Taxonomy" id="1033008"/>
    <lineage>
        <taxon>Eukaryota</taxon>
        <taxon>Fungi</taxon>
        <taxon>Dikarya</taxon>
        <taxon>Basidiomycota</taxon>
        <taxon>Agaricomycotina</taxon>
        <taxon>Agaricomycetes</taxon>
        <taxon>Agaricomycetidae</taxon>
        <taxon>Agaricales</taxon>
        <taxon>Marasmiineae</taxon>
        <taxon>Mycenaceae</taxon>
        <taxon>Mycena</taxon>
    </lineage>
</organism>
<comment type="caution">
    <text evidence="2">The sequence shown here is derived from an EMBL/GenBank/DDBJ whole genome shotgun (WGS) entry which is preliminary data.</text>
</comment>
<feature type="compositionally biased region" description="Basic and acidic residues" evidence="1">
    <location>
        <begin position="93"/>
        <end position="103"/>
    </location>
</feature>
<dbReference type="Proteomes" id="UP001218218">
    <property type="component" value="Unassembled WGS sequence"/>
</dbReference>
<gene>
    <name evidence="2" type="ORF">DFH08DRAFT_804340</name>
</gene>
<name>A0AAD7ABP6_9AGAR</name>
<dbReference type="AlphaFoldDB" id="A0AAD7ABP6"/>
<feature type="region of interest" description="Disordered" evidence="1">
    <location>
        <begin position="135"/>
        <end position="156"/>
    </location>
</feature>
<feature type="region of interest" description="Disordered" evidence="1">
    <location>
        <begin position="93"/>
        <end position="113"/>
    </location>
</feature>
<evidence type="ECO:0000313" key="2">
    <source>
        <dbReference type="EMBL" id="KAJ7354431.1"/>
    </source>
</evidence>
<feature type="region of interest" description="Disordered" evidence="1">
    <location>
        <begin position="249"/>
        <end position="321"/>
    </location>
</feature>
<feature type="compositionally biased region" description="Basic and acidic residues" evidence="1">
    <location>
        <begin position="263"/>
        <end position="272"/>
    </location>
</feature>
<reference evidence="2" key="1">
    <citation type="submission" date="2023-03" db="EMBL/GenBank/DDBJ databases">
        <title>Massive genome expansion in bonnet fungi (Mycena s.s.) driven by repeated elements and novel gene families across ecological guilds.</title>
        <authorList>
            <consortium name="Lawrence Berkeley National Laboratory"/>
            <person name="Harder C.B."/>
            <person name="Miyauchi S."/>
            <person name="Viragh M."/>
            <person name="Kuo A."/>
            <person name="Thoen E."/>
            <person name="Andreopoulos B."/>
            <person name="Lu D."/>
            <person name="Skrede I."/>
            <person name="Drula E."/>
            <person name="Henrissat B."/>
            <person name="Morin E."/>
            <person name="Kohler A."/>
            <person name="Barry K."/>
            <person name="LaButti K."/>
            <person name="Morin E."/>
            <person name="Salamov A."/>
            <person name="Lipzen A."/>
            <person name="Mereny Z."/>
            <person name="Hegedus B."/>
            <person name="Baldrian P."/>
            <person name="Stursova M."/>
            <person name="Weitz H."/>
            <person name="Taylor A."/>
            <person name="Grigoriev I.V."/>
            <person name="Nagy L.G."/>
            <person name="Martin F."/>
            <person name="Kauserud H."/>
        </authorList>
    </citation>
    <scope>NUCLEOTIDE SEQUENCE</scope>
    <source>
        <strain evidence="2">CBHHK002</strain>
    </source>
</reference>
<keyword evidence="3" id="KW-1185">Reference proteome</keyword>
<sequence>MHALPRLLLRRRQRHGLQPGIAHEAPDLLNQHGRVHAAIGGRSVPPLASPCTPSCARGGPGKCPQALALRLSLLSAILIPRGLRLLGERNGDKEALTGRRDSESTEVDNLPDGNGFEHIGPSLVLLTRRPSIRALPSVGSQPQGERGGHVDVEHGPKPVAPPACIRHFRKRERGQDGAAIMPYVYAARRELLLRFLPILIPVLVLVTGRANGSSHGVATACACEADGGADIAGRKVLVASSSWYVGRQGMQAGGGGDSGPKSAIEHNEERRRPSAGNGSRGAQLVGTSEGVRTTRAPRCAKGASHACSSKGGWGPNAWGGRARSDLFANRLLRDGGEG</sequence>
<accession>A0AAD7ABP6</accession>
<evidence type="ECO:0000313" key="3">
    <source>
        <dbReference type="Proteomes" id="UP001218218"/>
    </source>
</evidence>
<proteinExistence type="predicted"/>
<evidence type="ECO:0000256" key="1">
    <source>
        <dbReference type="SAM" id="MobiDB-lite"/>
    </source>
</evidence>